<sequence length="201" mass="23186">MIWFSSDWHFGHTNILLHQPARSRAFGCVEEMDARLIDQINSVVQPEDEIYFLGDFAWKASKYGHYRQRLNVRRLYVCQGNHDSNSLRTHVTSMRDMICRKFAGHKIHLCHYPLLSWRALYHGSLHLYGHSHGMYEKSLDQMFPGRRAMDVGIDAVFQRTGAWLPISLDEVIESLAGDREPDSDPRFPQTTGLDLALALGE</sequence>
<evidence type="ECO:0000313" key="2">
    <source>
        <dbReference type="EMBL" id="KKK56221.1"/>
    </source>
</evidence>
<dbReference type="InterPro" id="IPR029052">
    <property type="entry name" value="Metallo-depent_PP-like"/>
</dbReference>
<dbReference type="InterPro" id="IPR024654">
    <property type="entry name" value="Calcineurin-like_PHP_lpxH"/>
</dbReference>
<comment type="caution">
    <text evidence="2">The sequence shown here is derived from an EMBL/GenBank/DDBJ whole genome shotgun (WGS) entry which is preliminary data.</text>
</comment>
<dbReference type="AlphaFoldDB" id="A0A0F8Z7Y2"/>
<proteinExistence type="predicted"/>
<protein>
    <recommendedName>
        <fullName evidence="1">Calcineurin-like phosphoesterase domain-containing protein</fullName>
    </recommendedName>
</protein>
<evidence type="ECO:0000259" key="1">
    <source>
        <dbReference type="Pfam" id="PF12850"/>
    </source>
</evidence>
<gene>
    <name evidence="2" type="ORF">LCGC14_3066710</name>
</gene>
<accession>A0A0F8Z7Y2</accession>
<dbReference type="SUPFAM" id="SSF56300">
    <property type="entry name" value="Metallo-dependent phosphatases"/>
    <property type="match status" value="1"/>
</dbReference>
<dbReference type="Pfam" id="PF12850">
    <property type="entry name" value="Metallophos_2"/>
    <property type="match status" value="1"/>
</dbReference>
<feature type="domain" description="Calcineurin-like phosphoesterase" evidence="1">
    <location>
        <begin position="34"/>
        <end position="137"/>
    </location>
</feature>
<reference evidence="2" key="1">
    <citation type="journal article" date="2015" name="Nature">
        <title>Complex archaea that bridge the gap between prokaryotes and eukaryotes.</title>
        <authorList>
            <person name="Spang A."/>
            <person name="Saw J.H."/>
            <person name="Jorgensen S.L."/>
            <person name="Zaremba-Niedzwiedzka K."/>
            <person name="Martijn J."/>
            <person name="Lind A.E."/>
            <person name="van Eijk R."/>
            <person name="Schleper C."/>
            <person name="Guy L."/>
            <person name="Ettema T.J."/>
        </authorList>
    </citation>
    <scope>NUCLEOTIDE SEQUENCE</scope>
</reference>
<dbReference type="Gene3D" id="3.60.21.10">
    <property type="match status" value="1"/>
</dbReference>
<dbReference type="EMBL" id="LAZR01065100">
    <property type="protein sequence ID" value="KKK56221.1"/>
    <property type="molecule type" value="Genomic_DNA"/>
</dbReference>
<organism evidence="2">
    <name type="scientific">marine sediment metagenome</name>
    <dbReference type="NCBI Taxonomy" id="412755"/>
    <lineage>
        <taxon>unclassified sequences</taxon>
        <taxon>metagenomes</taxon>
        <taxon>ecological metagenomes</taxon>
    </lineage>
</organism>
<name>A0A0F8Z7Y2_9ZZZZ</name>